<name>A0ABQ1QN81_9RHOB</name>
<evidence type="ECO:0000313" key="2">
    <source>
        <dbReference type="EMBL" id="GGD36133.1"/>
    </source>
</evidence>
<sequence>MHMKIDAGLLEAIYQTALLPQKYDGLMDEWGARIETLVSNMPDDAVQDGTEPDQSELDEAFPYLSTSLKIMETLDKSRDKAAGKTQWSVSAKLLLSAGGQVLWCNGRAQRLFGISHASRLETLAMDPATRTRISKVLSRLDTAPAPGETGAPLIVQMSPVGSAAPVFMIANRLEQPGNQTVLILEQTDPVWSAAVEASLRGSFGLTASETQVLAALCDGKTIAEIAEARGRQVSTLRTQVKSILRKTAVGSQAQLVRLALSVAAHVEAILPENERRAASIQFHTLPDGRRIPFHDYGPKGGKPVVFLHGMLDGLSLITGFESALHEGNLRIIAPERPYFGSAPGCGRRVSDMVDGVAGDVLEILDALKLERVAVVGHMAGAVYAYGLAARAPDRVSAIVNVSGGVPIRSIAQFKHMSRRQRTIAYTARFVPRALPLLLHAGVRQIEFGGIRDFVEALYESSEPDKALLADAAAAGSIMDGIKFAVGQGYKGFEIDSYHVVRDWSAYPEATRCPVHLIHGRHDPVVAFASVEDFAKRLGPRCRLIGVEEAGQMVIYARPDLLLETLAAL</sequence>
<organism evidence="2 3">
    <name type="scientific">Sinisalibacter lacisalsi</name>
    <dbReference type="NCBI Taxonomy" id="1526570"/>
    <lineage>
        <taxon>Bacteria</taxon>
        <taxon>Pseudomonadati</taxon>
        <taxon>Pseudomonadota</taxon>
        <taxon>Alphaproteobacteria</taxon>
        <taxon>Rhodobacterales</taxon>
        <taxon>Roseobacteraceae</taxon>
        <taxon>Sinisalibacter</taxon>
    </lineage>
</organism>
<dbReference type="Pfam" id="PF00561">
    <property type="entry name" value="Abhydrolase_1"/>
    <property type="match status" value="1"/>
</dbReference>
<dbReference type="SUPFAM" id="SSF53474">
    <property type="entry name" value="alpha/beta-Hydrolases"/>
    <property type="match status" value="1"/>
</dbReference>
<keyword evidence="3" id="KW-1185">Reference proteome</keyword>
<dbReference type="InterPro" id="IPR050471">
    <property type="entry name" value="AB_hydrolase"/>
</dbReference>
<dbReference type="Gene3D" id="1.10.10.10">
    <property type="entry name" value="Winged helix-like DNA-binding domain superfamily/Winged helix DNA-binding domain"/>
    <property type="match status" value="1"/>
</dbReference>
<dbReference type="InterPro" id="IPR000073">
    <property type="entry name" value="AB_hydrolase_1"/>
</dbReference>
<dbReference type="InterPro" id="IPR029058">
    <property type="entry name" value="AB_hydrolase_fold"/>
</dbReference>
<evidence type="ECO:0000259" key="1">
    <source>
        <dbReference type="PROSITE" id="PS50043"/>
    </source>
</evidence>
<dbReference type="Proteomes" id="UP000617355">
    <property type="component" value="Unassembled WGS sequence"/>
</dbReference>
<proteinExistence type="predicted"/>
<gene>
    <name evidence="2" type="ORF">GCM10011358_19950</name>
</gene>
<reference evidence="3" key="1">
    <citation type="journal article" date="2019" name="Int. J. Syst. Evol. Microbiol.">
        <title>The Global Catalogue of Microorganisms (GCM) 10K type strain sequencing project: providing services to taxonomists for standard genome sequencing and annotation.</title>
        <authorList>
            <consortium name="The Broad Institute Genomics Platform"/>
            <consortium name="The Broad Institute Genome Sequencing Center for Infectious Disease"/>
            <person name="Wu L."/>
            <person name="Ma J."/>
        </authorList>
    </citation>
    <scope>NUCLEOTIDE SEQUENCE [LARGE SCALE GENOMIC DNA]</scope>
    <source>
        <strain evidence="3">CGMCC 1.12922</strain>
    </source>
</reference>
<dbReference type="SUPFAM" id="SSF46894">
    <property type="entry name" value="C-terminal effector domain of the bipartite response regulators"/>
    <property type="match status" value="1"/>
</dbReference>
<comment type="caution">
    <text evidence="2">The sequence shown here is derived from an EMBL/GenBank/DDBJ whole genome shotgun (WGS) entry which is preliminary data.</text>
</comment>
<protein>
    <recommendedName>
        <fullName evidence="1">HTH luxR-type domain-containing protein</fullName>
    </recommendedName>
</protein>
<dbReference type="CDD" id="cd06170">
    <property type="entry name" value="LuxR_C_like"/>
    <property type="match status" value="1"/>
</dbReference>
<dbReference type="SMART" id="SM00421">
    <property type="entry name" value="HTH_LUXR"/>
    <property type="match status" value="1"/>
</dbReference>
<dbReference type="PROSITE" id="PS50043">
    <property type="entry name" value="HTH_LUXR_2"/>
    <property type="match status" value="1"/>
</dbReference>
<accession>A0ABQ1QN81</accession>
<evidence type="ECO:0000313" key="3">
    <source>
        <dbReference type="Proteomes" id="UP000617355"/>
    </source>
</evidence>
<feature type="domain" description="HTH luxR-type" evidence="1">
    <location>
        <begin position="198"/>
        <end position="263"/>
    </location>
</feature>
<dbReference type="EMBL" id="BMGI01000003">
    <property type="protein sequence ID" value="GGD36133.1"/>
    <property type="molecule type" value="Genomic_DNA"/>
</dbReference>
<dbReference type="PANTHER" id="PTHR43433">
    <property type="entry name" value="HYDROLASE, ALPHA/BETA FOLD FAMILY PROTEIN"/>
    <property type="match status" value="1"/>
</dbReference>
<dbReference type="InterPro" id="IPR000792">
    <property type="entry name" value="Tscrpt_reg_LuxR_C"/>
</dbReference>
<dbReference type="Gene3D" id="3.40.50.1820">
    <property type="entry name" value="alpha/beta hydrolase"/>
    <property type="match status" value="1"/>
</dbReference>
<dbReference type="InterPro" id="IPR016032">
    <property type="entry name" value="Sig_transdc_resp-reg_C-effctor"/>
</dbReference>
<dbReference type="InterPro" id="IPR036388">
    <property type="entry name" value="WH-like_DNA-bd_sf"/>
</dbReference>
<dbReference type="PANTHER" id="PTHR43433:SF10">
    <property type="entry name" value="AB HYDROLASE-1 DOMAIN-CONTAINING PROTEIN"/>
    <property type="match status" value="1"/>
</dbReference>